<dbReference type="GO" id="GO:0005886">
    <property type="term" value="C:plasma membrane"/>
    <property type="evidence" value="ECO:0007669"/>
    <property type="project" value="TreeGrafter"/>
</dbReference>
<feature type="transmembrane region" description="Helical" evidence="10">
    <location>
        <begin position="195"/>
        <end position="219"/>
    </location>
</feature>
<dbReference type="EMBL" id="VSWD01000007">
    <property type="protein sequence ID" value="KAK3097438.1"/>
    <property type="molecule type" value="Genomic_DNA"/>
</dbReference>
<dbReference type="SUPFAM" id="SSF81321">
    <property type="entry name" value="Family A G protein-coupled receptor-like"/>
    <property type="match status" value="1"/>
</dbReference>
<evidence type="ECO:0000313" key="13">
    <source>
        <dbReference type="Proteomes" id="UP001186944"/>
    </source>
</evidence>
<evidence type="ECO:0000256" key="10">
    <source>
        <dbReference type="SAM" id="Phobius"/>
    </source>
</evidence>
<reference evidence="12" key="1">
    <citation type="submission" date="2019-08" db="EMBL/GenBank/DDBJ databases">
        <title>The improved chromosome-level genome for the pearl oyster Pinctada fucata martensii using PacBio sequencing and Hi-C.</title>
        <authorList>
            <person name="Zheng Z."/>
        </authorList>
    </citation>
    <scope>NUCLEOTIDE SEQUENCE</scope>
    <source>
        <strain evidence="12">ZZ-2019</strain>
        <tissue evidence="12">Adductor muscle</tissue>
    </source>
</reference>
<dbReference type="PROSITE" id="PS00237">
    <property type="entry name" value="G_PROTEIN_RECEP_F1_1"/>
    <property type="match status" value="1"/>
</dbReference>
<evidence type="ECO:0000256" key="1">
    <source>
        <dbReference type="ARBA" id="ARBA00004141"/>
    </source>
</evidence>
<dbReference type="Proteomes" id="UP001186944">
    <property type="component" value="Unassembled WGS sequence"/>
</dbReference>
<comment type="similarity">
    <text evidence="8">Belongs to the G-protein coupled receptor 1 family.</text>
</comment>
<dbReference type="PRINTS" id="PR00237">
    <property type="entry name" value="GPCRRHODOPSN"/>
</dbReference>
<comment type="caution">
    <text evidence="12">The sequence shown here is derived from an EMBL/GenBank/DDBJ whole genome shotgun (WGS) entry which is preliminary data.</text>
</comment>
<evidence type="ECO:0000256" key="9">
    <source>
        <dbReference type="SAM" id="MobiDB-lite"/>
    </source>
</evidence>
<evidence type="ECO:0000256" key="5">
    <source>
        <dbReference type="ARBA" id="ARBA00023136"/>
    </source>
</evidence>
<keyword evidence="13" id="KW-1185">Reference proteome</keyword>
<feature type="transmembrane region" description="Helical" evidence="10">
    <location>
        <begin position="367"/>
        <end position="386"/>
    </location>
</feature>
<evidence type="ECO:0000256" key="4">
    <source>
        <dbReference type="ARBA" id="ARBA00023040"/>
    </source>
</evidence>
<evidence type="ECO:0000259" key="11">
    <source>
        <dbReference type="PROSITE" id="PS50262"/>
    </source>
</evidence>
<keyword evidence="6 8" id="KW-0675">Receptor</keyword>
<feature type="transmembrane region" description="Helical" evidence="10">
    <location>
        <begin position="323"/>
        <end position="347"/>
    </location>
</feature>
<feature type="domain" description="G-protein coupled receptors family 1 profile" evidence="11">
    <location>
        <begin position="40"/>
        <end position="383"/>
    </location>
</feature>
<keyword evidence="4 8" id="KW-0297">G-protein coupled receptor</keyword>
<evidence type="ECO:0000256" key="8">
    <source>
        <dbReference type="RuleBase" id="RU000688"/>
    </source>
</evidence>
<feature type="transmembrane region" description="Helical" evidence="10">
    <location>
        <begin position="24"/>
        <end position="51"/>
    </location>
</feature>
<organism evidence="12 13">
    <name type="scientific">Pinctada imbricata</name>
    <name type="common">Atlantic pearl-oyster</name>
    <name type="synonym">Pinctada martensii</name>
    <dbReference type="NCBI Taxonomy" id="66713"/>
    <lineage>
        <taxon>Eukaryota</taxon>
        <taxon>Metazoa</taxon>
        <taxon>Spiralia</taxon>
        <taxon>Lophotrochozoa</taxon>
        <taxon>Mollusca</taxon>
        <taxon>Bivalvia</taxon>
        <taxon>Autobranchia</taxon>
        <taxon>Pteriomorphia</taxon>
        <taxon>Pterioida</taxon>
        <taxon>Pterioidea</taxon>
        <taxon>Pteriidae</taxon>
        <taxon>Pinctada</taxon>
    </lineage>
</organism>
<evidence type="ECO:0000256" key="3">
    <source>
        <dbReference type="ARBA" id="ARBA00022989"/>
    </source>
</evidence>
<evidence type="ECO:0000256" key="7">
    <source>
        <dbReference type="ARBA" id="ARBA00023224"/>
    </source>
</evidence>
<dbReference type="InterPro" id="IPR000276">
    <property type="entry name" value="GPCR_Rhodpsn"/>
</dbReference>
<feature type="region of interest" description="Disordered" evidence="9">
    <location>
        <begin position="246"/>
        <end position="274"/>
    </location>
</feature>
<evidence type="ECO:0000313" key="12">
    <source>
        <dbReference type="EMBL" id="KAK3097438.1"/>
    </source>
</evidence>
<feature type="transmembrane region" description="Helical" evidence="10">
    <location>
        <begin position="139"/>
        <end position="159"/>
    </location>
</feature>
<evidence type="ECO:0000256" key="6">
    <source>
        <dbReference type="ARBA" id="ARBA00023170"/>
    </source>
</evidence>
<dbReference type="PANTHER" id="PTHR24243">
    <property type="entry name" value="G-PROTEIN COUPLED RECEPTOR"/>
    <property type="match status" value="1"/>
</dbReference>
<dbReference type="PANTHER" id="PTHR24243:SF224">
    <property type="entry name" value="G-PROTEIN COUPLED RECEPTOR 19-RELATED"/>
    <property type="match status" value="1"/>
</dbReference>
<keyword evidence="3 10" id="KW-1133">Transmembrane helix</keyword>
<proteinExistence type="inferred from homology"/>
<dbReference type="Pfam" id="PF00001">
    <property type="entry name" value="7tm_1"/>
    <property type="match status" value="1"/>
</dbReference>
<accession>A0AA89BVB2</accession>
<keyword evidence="2 8" id="KW-0812">Transmembrane</keyword>
<keyword evidence="5 10" id="KW-0472">Membrane</keyword>
<dbReference type="AlphaFoldDB" id="A0AA89BVB2"/>
<sequence>MAANTTEKYISLEELNNVVAASRVASTVILCILLVMGVTGNSVVLAVYGLIIRKSEERFFIPFLAFFDLCAVLAGAIFAIMQNMYRVAFPSLTLCKLSFFFTFVTTTISACLLLVVAINRYLKICRPQWTQMNPKKKKLSLLIVIVFAVSLSSPLFYFLDDYQHKLTYKSYEILIRTCELSPTTSMLSVNRRHKLAYYGVLFSLIVLNLVMTVFLYIPIGKEIFIRFRSVRKLRIQSNQIIENLENREEQNETSGNIPADDSSTESDYENSNQQNDCKVDLEFGDKSAEDNKEKVKASVVLALSNTSTTRRKNKRRRRVRNNFTIMFMTIVVFYVLSYIPTFVLMLTPGRLENWISLPEGQMNLLLVLRRFFLLNHVVNPFIYGYFDLTFRHKFKDCFKCLQKKL</sequence>
<feature type="transmembrane region" description="Helical" evidence="10">
    <location>
        <begin position="63"/>
        <end position="85"/>
    </location>
</feature>
<comment type="subcellular location">
    <subcellularLocation>
        <location evidence="1">Membrane</location>
        <topology evidence="1">Multi-pass membrane protein</topology>
    </subcellularLocation>
</comment>
<dbReference type="InterPro" id="IPR017452">
    <property type="entry name" value="GPCR_Rhodpsn_7TM"/>
</dbReference>
<dbReference type="GO" id="GO:0004930">
    <property type="term" value="F:G protein-coupled receptor activity"/>
    <property type="evidence" value="ECO:0007669"/>
    <property type="project" value="UniProtKB-KW"/>
</dbReference>
<keyword evidence="7 8" id="KW-0807">Transducer</keyword>
<dbReference type="PROSITE" id="PS50262">
    <property type="entry name" value="G_PROTEIN_RECEP_F1_2"/>
    <property type="match status" value="1"/>
</dbReference>
<name>A0AA89BVB2_PINIB</name>
<protein>
    <recommendedName>
        <fullName evidence="11">G-protein coupled receptors family 1 profile domain-containing protein</fullName>
    </recommendedName>
</protein>
<gene>
    <name evidence="12" type="ORF">FSP39_009636</name>
</gene>
<dbReference type="CDD" id="cd00637">
    <property type="entry name" value="7tm_classA_rhodopsin-like"/>
    <property type="match status" value="1"/>
</dbReference>
<dbReference type="Gene3D" id="1.20.1070.10">
    <property type="entry name" value="Rhodopsin 7-helix transmembrane proteins"/>
    <property type="match status" value="1"/>
</dbReference>
<evidence type="ECO:0000256" key="2">
    <source>
        <dbReference type="ARBA" id="ARBA00022692"/>
    </source>
</evidence>
<feature type="transmembrane region" description="Helical" evidence="10">
    <location>
        <begin position="97"/>
        <end position="118"/>
    </location>
</feature>